<evidence type="ECO:0000313" key="5">
    <source>
        <dbReference type="EMBL" id="OGH80898.1"/>
    </source>
</evidence>
<feature type="region of interest" description="Disordered" evidence="1">
    <location>
        <begin position="166"/>
        <end position="191"/>
    </location>
</feature>
<dbReference type="InterPro" id="IPR008965">
    <property type="entry name" value="CBM2/CBM3_carb-bd_dom_sf"/>
</dbReference>
<feature type="domain" description="Cohesin" evidence="4">
    <location>
        <begin position="33"/>
        <end position="145"/>
    </location>
</feature>
<feature type="signal peptide" evidence="3">
    <location>
        <begin position="1"/>
        <end position="21"/>
    </location>
</feature>
<comment type="caution">
    <text evidence="5">The sequence shown here is derived from an EMBL/GenBank/DDBJ whole genome shotgun (WGS) entry which is preliminary data.</text>
</comment>
<organism evidence="5 6">
    <name type="scientific">Candidatus Magasanikbacteria bacterium RIFCSPLOWO2_02_FULL_44_11</name>
    <dbReference type="NCBI Taxonomy" id="1798689"/>
    <lineage>
        <taxon>Bacteria</taxon>
        <taxon>Candidatus Magasanikiibacteriota</taxon>
    </lineage>
</organism>
<dbReference type="STRING" id="1798689.A3I29_00660"/>
<dbReference type="EMBL" id="MFQK01000018">
    <property type="protein sequence ID" value="OGH80898.1"/>
    <property type="molecule type" value="Genomic_DNA"/>
</dbReference>
<evidence type="ECO:0000256" key="1">
    <source>
        <dbReference type="SAM" id="MobiDB-lite"/>
    </source>
</evidence>
<evidence type="ECO:0000259" key="4">
    <source>
        <dbReference type="Pfam" id="PF00963"/>
    </source>
</evidence>
<evidence type="ECO:0000256" key="3">
    <source>
        <dbReference type="SAM" id="SignalP"/>
    </source>
</evidence>
<reference evidence="5 6" key="1">
    <citation type="journal article" date="2016" name="Nat. Commun.">
        <title>Thousands of microbial genomes shed light on interconnected biogeochemical processes in an aquifer system.</title>
        <authorList>
            <person name="Anantharaman K."/>
            <person name="Brown C.T."/>
            <person name="Hug L.A."/>
            <person name="Sharon I."/>
            <person name="Castelle C.J."/>
            <person name="Probst A.J."/>
            <person name="Thomas B.C."/>
            <person name="Singh A."/>
            <person name="Wilkins M.J."/>
            <person name="Karaoz U."/>
            <person name="Brodie E.L."/>
            <person name="Williams K.H."/>
            <person name="Hubbard S.S."/>
            <person name="Banfield J.F."/>
        </authorList>
    </citation>
    <scope>NUCLEOTIDE SEQUENCE [LARGE SCALE GENOMIC DNA]</scope>
</reference>
<dbReference type="Pfam" id="PF00963">
    <property type="entry name" value="Cohesin"/>
    <property type="match status" value="1"/>
</dbReference>
<accession>A0A1F6NAS8</accession>
<feature type="chain" id="PRO_5009525746" description="Cohesin domain-containing protein" evidence="3">
    <location>
        <begin position="22"/>
        <end position="243"/>
    </location>
</feature>
<sequence>MRIIKYISLFVITLIPFSAFAATSVSFSPSVGEYREGQTFAVNVSVNSQNPVYTVKAELTYPADLLEVQSFTFANNWMPLTQAGYDLVDNNKGMLIKTAGYPSGLSSQAILGTAVFKVKAKGSAVVKLGNSSMALDANNTNTISNFSSQTTFTLLERVASVAPTPTSVSQPQVITSPAPKEDTQSDELAGVEQEKEAQTAAVSGAASTFPWLWLATALVFLSLAIGFLTGRKTELLSGYLPKK</sequence>
<dbReference type="Proteomes" id="UP000178726">
    <property type="component" value="Unassembled WGS sequence"/>
</dbReference>
<keyword evidence="2" id="KW-1133">Transmembrane helix</keyword>
<protein>
    <recommendedName>
        <fullName evidence="4">Cohesin domain-containing protein</fullName>
    </recommendedName>
</protein>
<keyword evidence="2" id="KW-0472">Membrane</keyword>
<gene>
    <name evidence="5" type="ORF">A3I29_00660</name>
</gene>
<dbReference type="Gene3D" id="2.60.40.680">
    <property type="match status" value="1"/>
</dbReference>
<evidence type="ECO:0000313" key="6">
    <source>
        <dbReference type="Proteomes" id="UP000178726"/>
    </source>
</evidence>
<feature type="compositionally biased region" description="Polar residues" evidence="1">
    <location>
        <begin position="166"/>
        <end position="175"/>
    </location>
</feature>
<feature type="transmembrane region" description="Helical" evidence="2">
    <location>
        <begin position="211"/>
        <end position="230"/>
    </location>
</feature>
<keyword evidence="2" id="KW-0812">Transmembrane</keyword>
<dbReference type="InterPro" id="IPR002102">
    <property type="entry name" value="Cohesin_dom"/>
</dbReference>
<dbReference type="AlphaFoldDB" id="A0A1F6NAS8"/>
<proteinExistence type="predicted"/>
<dbReference type="SUPFAM" id="SSF49384">
    <property type="entry name" value="Carbohydrate-binding domain"/>
    <property type="match status" value="1"/>
</dbReference>
<dbReference type="GO" id="GO:0000272">
    <property type="term" value="P:polysaccharide catabolic process"/>
    <property type="evidence" value="ECO:0007669"/>
    <property type="project" value="InterPro"/>
</dbReference>
<dbReference type="GO" id="GO:0030246">
    <property type="term" value="F:carbohydrate binding"/>
    <property type="evidence" value="ECO:0007669"/>
    <property type="project" value="InterPro"/>
</dbReference>
<evidence type="ECO:0000256" key="2">
    <source>
        <dbReference type="SAM" id="Phobius"/>
    </source>
</evidence>
<name>A0A1F6NAS8_9BACT</name>
<keyword evidence="3" id="KW-0732">Signal</keyword>
<dbReference type="CDD" id="cd08547">
    <property type="entry name" value="Type_II_cohesin"/>
    <property type="match status" value="1"/>
</dbReference>